<organism evidence="2 3">
    <name type="scientific">Bosea caraganae</name>
    <dbReference type="NCBI Taxonomy" id="2763117"/>
    <lineage>
        <taxon>Bacteria</taxon>
        <taxon>Pseudomonadati</taxon>
        <taxon>Pseudomonadota</taxon>
        <taxon>Alphaproteobacteria</taxon>
        <taxon>Hyphomicrobiales</taxon>
        <taxon>Boseaceae</taxon>
        <taxon>Bosea</taxon>
    </lineage>
</organism>
<dbReference type="Pfam" id="PF12680">
    <property type="entry name" value="SnoaL_2"/>
    <property type="match status" value="1"/>
</dbReference>
<evidence type="ECO:0000313" key="2">
    <source>
        <dbReference type="EMBL" id="RDJ29172.1"/>
    </source>
</evidence>
<name>A0A370LB27_9HYPH</name>
<dbReference type="RefSeq" id="WP_114853014.1">
    <property type="nucleotide sequence ID" value="NZ_QQTO01000019.1"/>
</dbReference>
<protein>
    <submittedName>
        <fullName evidence="2">Nuclear transport factor 2 family protein</fullName>
    </submittedName>
</protein>
<dbReference type="InterPro" id="IPR032710">
    <property type="entry name" value="NTF2-like_dom_sf"/>
</dbReference>
<gene>
    <name evidence="2" type="ORF">DWE98_00915</name>
</gene>
<dbReference type="EMBL" id="QQTP01000001">
    <property type="protein sequence ID" value="RDJ29172.1"/>
    <property type="molecule type" value="Genomic_DNA"/>
</dbReference>
<reference evidence="3" key="1">
    <citation type="submission" date="2018-07" db="EMBL/GenBank/DDBJ databases">
        <authorList>
            <person name="Safronova V.I."/>
            <person name="Chirak E.R."/>
            <person name="Sazanova A.L."/>
        </authorList>
    </citation>
    <scope>NUCLEOTIDE SEQUENCE [LARGE SCALE GENOMIC DNA]</scope>
    <source>
        <strain evidence="3">RCAM04685</strain>
    </source>
</reference>
<sequence length="173" mass="19049">MLSKTFIETFAKKAAVGSYPLDSRRSAGHTPSFERRGEMTERSAIETLIIEAYEARVRGDLDGVMTAFHPQCRFQFMGAADSAPICRPLEGCDMVREQMAGLIDNFAFAKFETLGLVVEGNHAAYHWRADVTFTPTGRTDSFDVVDMLVIEDGKVRSLSQFTDTAGLARLAAA</sequence>
<evidence type="ECO:0000313" key="3">
    <source>
        <dbReference type="Proteomes" id="UP000255207"/>
    </source>
</evidence>
<dbReference type="AlphaFoldDB" id="A0A370LB27"/>
<dbReference type="SUPFAM" id="SSF54427">
    <property type="entry name" value="NTF2-like"/>
    <property type="match status" value="1"/>
</dbReference>
<dbReference type="InterPro" id="IPR037401">
    <property type="entry name" value="SnoaL-like"/>
</dbReference>
<keyword evidence="3" id="KW-1185">Reference proteome</keyword>
<evidence type="ECO:0000259" key="1">
    <source>
        <dbReference type="Pfam" id="PF12680"/>
    </source>
</evidence>
<comment type="caution">
    <text evidence="2">The sequence shown here is derived from an EMBL/GenBank/DDBJ whole genome shotgun (WGS) entry which is preliminary data.</text>
</comment>
<proteinExistence type="predicted"/>
<accession>A0A370LB27</accession>
<dbReference type="Proteomes" id="UP000255207">
    <property type="component" value="Unassembled WGS sequence"/>
</dbReference>
<dbReference type="Gene3D" id="3.10.450.50">
    <property type="match status" value="1"/>
</dbReference>
<feature type="domain" description="SnoaL-like" evidence="1">
    <location>
        <begin position="51"/>
        <end position="156"/>
    </location>
</feature>
<dbReference type="OrthoDB" id="8446131at2"/>